<name>A0A0A2VTL9_BEABA</name>
<dbReference type="GO" id="GO:0050660">
    <property type="term" value="F:flavin adenine dinucleotide binding"/>
    <property type="evidence" value="ECO:0007669"/>
    <property type="project" value="TreeGrafter"/>
</dbReference>
<dbReference type="HOGENOM" id="CLU_029131_0_0_1"/>
<dbReference type="GO" id="GO:0005737">
    <property type="term" value="C:cytoplasm"/>
    <property type="evidence" value="ECO:0007669"/>
    <property type="project" value="TreeGrafter"/>
</dbReference>
<dbReference type="Proteomes" id="UP000030106">
    <property type="component" value="Unassembled WGS sequence"/>
</dbReference>
<feature type="domain" description="FAD/NAD(P)-binding" evidence="1">
    <location>
        <begin position="57"/>
        <end position="335"/>
    </location>
</feature>
<dbReference type="GO" id="GO:0004174">
    <property type="term" value="F:electron-transferring-flavoprotein dehydrogenase activity"/>
    <property type="evidence" value="ECO:0007669"/>
    <property type="project" value="TreeGrafter"/>
</dbReference>
<dbReference type="OrthoDB" id="202203at2759"/>
<sequence length="425" mass="46087">MPSASPLPITVRVLVAGGSYAGLGVAVNLLDLHNGVSPRMNWEPFVADKDWPQINFQVTVVDERDGFLHIVGAPLALADQAYSKKAWVQFKDMTDLQRENITFVHGSVSHVDCAAKKATVVLHGTDEAKTFEYDYFCAATGYRRVWPVVPQSLTYKEYLEETANHIQAVGAAKHGVLVVGGGAVGIEMAAELKLCMPHIKVTLAHSRDKLLSSEGLSDECKDVSLDLLKDAGVEVLLNHRLESSDKVDSADGEPKYLAKFTNGSTMEASVVIVGVSQSVPATEFYPAAALDADGKVKIRPNLMLPSEVPNADAHFCAGDATKWSGIKRCGGAMRAGHLVAMNIHQLVLQKEIGHTPVLEELVEIPPMIAMAVGKKAVSSGPEGTHSGTDAAGNGWVYRFERAYTCRNDAEKQKDMRYVQHFNIEH</sequence>
<dbReference type="Gene3D" id="3.50.50.100">
    <property type="match status" value="1"/>
</dbReference>
<protein>
    <submittedName>
        <fullName evidence="2">Apoptosis-inducing factor A</fullName>
    </submittedName>
</protein>
<evidence type="ECO:0000259" key="1">
    <source>
        <dbReference type="Pfam" id="PF07992"/>
    </source>
</evidence>
<dbReference type="SUPFAM" id="SSF51905">
    <property type="entry name" value="FAD/NAD(P)-binding domain"/>
    <property type="match status" value="1"/>
</dbReference>
<dbReference type="STRING" id="1245745.A0A0A2VTL9"/>
<organism evidence="2 3">
    <name type="scientific">Beauveria bassiana D1-5</name>
    <dbReference type="NCBI Taxonomy" id="1245745"/>
    <lineage>
        <taxon>Eukaryota</taxon>
        <taxon>Fungi</taxon>
        <taxon>Dikarya</taxon>
        <taxon>Ascomycota</taxon>
        <taxon>Pezizomycotina</taxon>
        <taxon>Sordariomycetes</taxon>
        <taxon>Hypocreomycetidae</taxon>
        <taxon>Hypocreales</taxon>
        <taxon>Cordycipitaceae</taxon>
        <taxon>Beauveria</taxon>
    </lineage>
</organism>
<dbReference type="InterPro" id="IPR023753">
    <property type="entry name" value="FAD/NAD-binding_dom"/>
</dbReference>
<evidence type="ECO:0000313" key="3">
    <source>
        <dbReference type="Proteomes" id="UP000030106"/>
    </source>
</evidence>
<proteinExistence type="predicted"/>
<dbReference type="AlphaFoldDB" id="A0A0A2VTL9"/>
<evidence type="ECO:0000313" key="2">
    <source>
        <dbReference type="EMBL" id="KGQ04124.1"/>
    </source>
</evidence>
<dbReference type="PANTHER" id="PTHR43735:SF24">
    <property type="entry name" value="NUCLEOTIDE-DISULPHIDE OXIDOREDUCTASE AMID-LIKE, PUTATIVE (AFU_ORTHOLOGUE AFUA_1G17180)-RELATED"/>
    <property type="match status" value="1"/>
</dbReference>
<dbReference type="PANTHER" id="PTHR43735">
    <property type="entry name" value="APOPTOSIS-INDUCING FACTOR 1"/>
    <property type="match status" value="1"/>
</dbReference>
<comment type="caution">
    <text evidence="2">The sequence shown here is derived from an EMBL/GenBank/DDBJ whole genome shotgun (WGS) entry which is preliminary data.</text>
</comment>
<dbReference type="eggNOG" id="KOG2495">
    <property type="taxonomic scope" value="Eukaryota"/>
</dbReference>
<dbReference type="InterPro" id="IPR036188">
    <property type="entry name" value="FAD/NAD-bd_sf"/>
</dbReference>
<dbReference type="EMBL" id="ANFO01001119">
    <property type="protein sequence ID" value="KGQ04124.1"/>
    <property type="molecule type" value="Genomic_DNA"/>
</dbReference>
<dbReference type="Pfam" id="PF07992">
    <property type="entry name" value="Pyr_redox_2"/>
    <property type="match status" value="1"/>
</dbReference>
<dbReference type="PRINTS" id="PR00368">
    <property type="entry name" value="FADPNR"/>
</dbReference>
<gene>
    <name evidence="2" type="ORF">BBAD15_g10628</name>
</gene>
<reference evidence="2 3" key="1">
    <citation type="submission" date="2012-10" db="EMBL/GenBank/DDBJ databases">
        <title>Genome sequencing and analysis of entomopathogenic fungi Beauveria bassiana D1-5.</title>
        <authorList>
            <person name="Li Q."/>
            <person name="Wang L."/>
            <person name="Zhang Z."/>
            <person name="Wang Q."/>
            <person name="Ren J."/>
            <person name="Wang M."/>
            <person name="Xu W."/>
            <person name="Wang J."/>
            <person name="Lu Y."/>
            <person name="Du Q."/>
            <person name="Sun Z."/>
        </authorList>
    </citation>
    <scope>NUCLEOTIDE SEQUENCE [LARGE SCALE GENOMIC DNA]</scope>
    <source>
        <strain evidence="2 3">D1-5</strain>
    </source>
</reference>
<accession>A0A0A2VTL9</accession>